<organism evidence="3 4">
    <name type="scientific">Fulvivirga lutea</name>
    <dbReference type="NCBI Taxonomy" id="2810512"/>
    <lineage>
        <taxon>Bacteria</taxon>
        <taxon>Pseudomonadati</taxon>
        <taxon>Bacteroidota</taxon>
        <taxon>Cytophagia</taxon>
        <taxon>Cytophagales</taxon>
        <taxon>Fulvivirgaceae</taxon>
        <taxon>Fulvivirga</taxon>
    </lineage>
</organism>
<accession>A0A974WG56</accession>
<reference evidence="3" key="1">
    <citation type="submission" date="2021-02" db="EMBL/GenBank/DDBJ databases">
        <title>Fulvivirga sp. S481 isolated from sea water.</title>
        <authorList>
            <person name="Bae S.S."/>
            <person name="Baek K."/>
        </authorList>
    </citation>
    <scope>NUCLEOTIDE SEQUENCE</scope>
    <source>
        <strain evidence="3">S481</strain>
    </source>
</reference>
<dbReference type="RefSeq" id="WP_205721046.1">
    <property type="nucleotide sequence ID" value="NZ_CP070608.1"/>
</dbReference>
<dbReference type="Proteomes" id="UP000662783">
    <property type="component" value="Chromosome"/>
</dbReference>
<dbReference type="EMBL" id="CP070608">
    <property type="protein sequence ID" value="QSE96532.1"/>
    <property type="molecule type" value="Genomic_DNA"/>
</dbReference>
<keyword evidence="4" id="KW-1185">Reference proteome</keyword>
<proteinExistence type="inferred from homology"/>
<dbReference type="KEGG" id="fuv:JR347_13100"/>
<dbReference type="InterPro" id="IPR006015">
    <property type="entry name" value="Universal_stress_UspA"/>
</dbReference>
<evidence type="ECO:0000256" key="1">
    <source>
        <dbReference type="ARBA" id="ARBA00008791"/>
    </source>
</evidence>
<dbReference type="Gene3D" id="3.40.50.12370">
    <property type="match status" value="1"/>
</dbReference>
<dbReference type="Pfam" id="PF00582">
    <property type="entry name" value="Usp"/>
    <property type="match status" value="2"/>
</dbReference>
<evidence type="ECO:0000259" key="2">
    <source>
        <dbReference type="Pfam" id="PF00582"/>
    </source>
</evidence>
<dbReference type="PANTHER" id="PTHR46268:SF6">
    <property type="entry name" value="UNIVERSAL STRESS PROTEIN UP12"/>
    <property type="match status" value="1"/>
</dbReference>
<evidence type="ECO:0000313" key="3">
    <source>
        <dbReference type="EMBL" id="QSE96532.1"/>
    </source>
</evidence>
<dbReference type="PRINTS" id="PR01438">
    <property type="entry name" value="UNVRSLSTRESS"/>
</dbReference>
<feature type="domain" description="UspA" evidence="2">
    <location>
        <begin position="2"/>
        <end position="145"/>
    </location>
</feature>
<comment type="similarity">
    <text evidence="1">Belongs to the universal stress protein A family.</text>
</comment>
<protein>
    <submittedName>
        <fullName evidence="3">Universal stress protein</fullName>
    </submittedName>
</protein>
<dbReference type="CDD" id="cd00293">
    <property type="entry name" value="USP-like"/>
    <property type="match status" value="2"/>
</dbReference>
<dbReference type="SUPFAM" id="SSF52402">
    <property type="entry name" value="Adenine nucleotide alpha hydrolases-like"/>
    <property type="match status" value="2"/>
</dbReference>
<dbReference type="InterPro" id="IPR006016">
    <property type="entry name" value="UspA"/>
</dbReference>
<sequence>MNKILCPVDFSDTSLNAIEFAVEIGKKFHSKVTLLHVFTEEDFNKVLGNKAKGKSFKELLGMAKNRISQLADAINEDAVKDGLDKCDFYLEMGELTEKINETAVGENYDLIVMGTTGVSKRSGIFFGSNTEDVIDEVRRPVMCIPSNASFTKFKKIVYGSDYLEEDKVAIQEVISFATMFDARINVVHVNSENEDEEYKKFTQELKSFIQYNKITFTNRQYDDIGKGLLEYMNSENADLLVAFKRKRNIVESIFSKSITKILSHTSDKPLLILKL</sequence>
<feature type="domain" description="UspA" evidence="2">
    <location>
        <begin position="153"/>
        <end position="274"/>
    </location>
</feature>
<dbReference type="PANTHER" id="PTHR46268">
    <property type="entry name" value="STRESS RESPONSE PROTEIN NHAX"/>
    <property type="match status" value="1"/>
</dbReference>
<gene>
    <name evidence="3" type="ORF">JR347_13100</name>
</gene>
<dbReference type="AlphaFoldDB" id="A0A974WG56"/>
<name>A0A974WG56_9BACT</name>
<evidence type="ECO:0000313" key="4">
    <source>
        <dbReference type="Proteomes" id="UP000662783"/>
    </source>
</evidence>